<name>A0A9P6AH54_9AGAM</name>
<dbReference type="InterPro" id="IPR059179">
    <property type="entry name" value="MLKL-like_MCAfunc"/>
</dbReference>
<protein>
    <submittedName>
        <fullName evidence="1">Uncharacterized protein</fullName>
    </submittedName>
</protein>
<accession>A0A9P6AH54</accession>
<dbReference type="InterPro" id="IPR036537">
    <property type="entry name" value="Adaptor_Cbl_N_dom_sf"/>
</dbReference>
<dbReference type="AlphaFoldDB" id="A0A9P6AH54"/>
<sequence length="242" mass="27819">MNVLSVVLDIVEKDRLNQLLHRELVERVTSILALLHGYLEHSGATEFSSQMAHHLEDFYAHLKGIETYLLRLAKMNVIQRILHQSSIKLRIEQLARGLEDLRSTSIMMLGMETHRMLSRIKEDISQQSPHSSSRNRSGLLVVHEDEMYIQKRLNPRRRGWFSDVAVASVNGVDRLVKTYNMSSTTKIFSQKFADYPQEQTSKPPSDIRSFRRPLSSGVHSVSSSRAVQGYLCLDRFLLADRE</sequence>
<organism evidence="1 2">
    <name type="scientific">Hydnum rufescens UP504</name>
    <dbReference type="NCBI Taxonomy" id="1448309"/>
    <lineage>
        <taxon>Eukaryota</taxon>
        <taxon>Fungi</taxon>
        <taxon>Dikarya</taxon>
        <taxon>Basidiomycota</taxon>
        <taxon>Agaricomycotina</taxon>
        <taxon>Agaricomycetes</taxon>
        <taxon>Cantharellales</taxon>
        <taxon>Hydnaceae</taxon>
        <taxon>Hydnum</taxon>
    </lineage>
</organism>
<dbReference type="CDD" id="cd21037">
    <property type="entry name" value="MLKL_NTD"/>
    <property type="match status" value="1"/>
</dbReference>
<reference evidence="1" key="1">
    <citation type="journal article" date="2020" name="Nat. Commun.">
        <title>Large-scale genome sequencing of mycorrhizal fungi provides insights into the early evolution of symbiotic traits.</title>
        <authorList>
            <person name="Miyauchi S."/>
            <person name="Kiss E."/>
            <person name="Kuo A."/>
            <person name="Drula E."/>
            <person name="Kohler A."/>
            <person name="Sanchez-Garcia M."/>
            <person name="Morin E."/>
            <person name="Andreopoulos B."/>
            <person name="Barry K.W."/>
            <person name="Bonito G."/>
            <person name="Buee M."/>
            <person name="Carver A."/>
            <person name="Chen C."/>
            <person name="Cichocki N."/>
            <person name="Clum A."/>
            <person name="Culley D."/>
            <person name="Crous P.W."/>
            <person name="Fauchery L."/>
            <person name="Girlanda M."/>
            <person name="Hayes R.D."/>
            <person name="Keri Z."/>
            <person name="LaButti K."/>
            <person name="Lipzen A."/>
            <person name="Lombard V."/>
            <person name="Magnuson J."/>
            <person name="Maillard F."/>
            <person name="Murat C."/>
            <person name="Nolan M."/>
            <person name="Ohm R.A."/>
            <person name="Pangilinan J."/>
            <person name="Pereira M.F."/>
            <person name="Perotto S."/>
            <person name="Peter M."/>
            <person name="Pfister S."/>
            <person name="Riley R."/>
            <person name="Sitrit Y."/>
            <person name="Stielow J.B."/>
            <person name="Szollosi G."/>
            <person name="Zifcakova L."/>
            <person name="Stursova M."/>
            <person name="Spatafora J.W."/>
            <person name="Tedersoo L."/>
            <person name="Vaario L.M."/>
            <person name="Yamada A."/>
            <person name="Yan M."/>
            <person name="Wang P."/>
            <person name="Xu J."/>
            <person name="Bruns T."/>
            <person name="Baldrian P."/>
            <person name="Vilgalys R."/>
            <person name="Dunand C."/>
            <person name="Henrissat B."/>
            <person name="Grigoriev I.V."/>
            <person name="Hibbett D."/>
            <person name="Nagy L.G."/>
            <person name="Martin F.M."/>
        </authorList>
    </citation>
    <scope>NUCLEOTIDE SEQUENCE</scope>
    <source>
        <strain evidence="1">UP504</strain>
    </source>
</reference>
<keyword evidence="2" id="KW-1185">Reference proteome</keyword>
<evidence type="ECO:0000313" key="2">
    <source>
        <dbReference type="Proteomes" id="UP000886523"/>
    </source>
</evidence>
<proteinExistence type="predicted"/>
<dbReference type="GO" id="GO:0007166">
    <property type="term" value="P:cell surface receptor signaling pathway"/>
    <property type="evidence" value="ECO:0007669"/>
    <property type="project" value="InterPro"/>
</dbReference>
<gene>
    <name evidence="1" type="ORF">BS47DRAFT_513440</name>
</gene>
<dbReference type="Gene3D" id="1.20.930.20">
    <property type="entry name" value="Adaptor protein Cbl, N-terminal domain"/>
    <property type="match status" value="1"/>
</dbReference>
<dbReference type="Proteomes" id="UP000886523">
    <property type="component" value="Unassembled WGS sequence"/>
</dbReference>
<comment type="caution">
    <text evidence="1">The sequence shown here is derived from an EMBL/GenBank/DDBJ whole genome shotgun (WGS) entry which is preliminary data.</text>
</comment>
<evidence type="ECO:0000313" key="1">
    <source>
        <dbReference type="EMBL" id="KAF9505714.1"/>
    </source>
</evidence>
<dbReference type="EMBL" id="MU129139">
    <property type="protein sequence ID" value="KAF9505714.1"/>
    <property type="molecule type" value="Genomic_DNA"/>
</dbReference>